<feature type="compositionally biased region" description="Polar residues" evidence="1">
    <location>
        <begin position="51"/>
        <end position="72"/>
    </location>
</feature>
<sequence>MIHLSFFQTTTKGELLKMGFPLGTSRLLCDGVANLHQHLLEVPAVTPKNHGINNGRASTSKKTSSDYVSSLQHLPHHCTPRK</sequence>
<protein>
    <submittedName>
        <fullName evidence="2">Uncharacterized protein</fullName>
    </submittedName>
</protein>
<dbReference type="EMBL" id="CP110426">
    <property type="protein sequence ID" value="WAQ86193.1"/>
    <property type="molecule type" value="Genomic_DNA"/>
</dbReference>
<keyword evidence="3" id="KW-1185">Reference proteome</keyword>
<proteinExistence type="predicted"/>
<dbReference type="RefSeq" id="XP_053021748.1">
    <property type="nucleotide sequence ID" value="XM_053170570.1"/>
</dbReference>
<evidence type="ECO:0000313" key="3">
    <source>
        <dbReference type="Proteomes" id="UP001164743"/>
    </source>
</evidence>
<feature type="region of interest" description="Disordered" evidence="1">
    <location>
        <begin position="46"/>
        <end position="82"/>
    </location>
</feature>
<name>A0ABY7CMP2_9BASI</name>
<evidence type="ECO:0000313" key="2">
    <source>
        <dbReference type="EMBL" id="WAQ86193.1"/>
    </source>
</evidence>
<accession>A0ABY7CMP2</accession>
<dbReference type="GeneID" id="77811465"/>
<organism evidence="2 3">
    <name type="scientific">Puccinia triticina</name>
    <dbReference type="NCBI Taxonomy" id="208348"/>
    <lineage>
        <taxon>Eukaryota</taxon>
        <taxon>Fungi</taxon>
        <taxon>Dikarya</taxon>
        <taxon>Basidiomycota</taxon>
        <taxon>Pucciniomycotina</taxon>
        <taxon>Pucciniomycetes</taxon>
        <taxon>Pucciniales</taxon>
        <taxon>Pucciniaceae</taxon>
        <taxon>Puccinia</taxon>
    </lineage>
</organism>
<evidence type="ECO:0000256" key="1">
    <source>
        <dbReference type="SAM" id="MobiDB-lite"/>
    </source>
</evidence>
<reference evidence="2" key="1">
    <citation type="submission" date="2022-10" db="EMBL/GenBank/DDBJ databases">
        <title>Puccinia triticina Genome sequencing and assembly.</title>
        <authorList>
            <person name="Li C."/>
        </authorList>
    </citation>
    <scope>NUCLEOTIDE SEQUENCE</scope>
    <source>
        <strain evidence="2">Pt15</strain>
    </source>
</reference>
<gene>
    <name evidence="2" type="ORF">PtA15_6A825</name>
</gene>
<dbReference type="Proteomes" id="UP001164743">
    <property type="component" value="Chromosome 6A"/>
</dbReference>